<dbReference type="InterPro" id="IPR051200">
    <property type="entry name" value="Host-pathogen_enzymatic-act"/>
</dbReference>
<name>A0A2U2BPF4_ALCFA</name>
<comment type="caution">
    <text evidence="2">The sequence shown here is derived from an EMBL/GenBank/DDBJ whole genome shotgun (WGS) entry which is preliminary data.</text>
</comment>
<feature type="chain" id="PRO_5015651327" evidence="1">
    <location>
        <begin position="21"/>
        <end position="384"/>
    </location>
</feature>
<evidence type="ECO:0000313" key="2">
    <source>
        <dbReference type="EMBL" id="PWE15880.1"/>
    </source>
</evidence>
<reference evidence="2 3" key="1">
    <citation type="submission" date="2018-05" db="EMBL/GenBank/DDBJ databases">
        <title>Genome Sequence of an Efficient Indole-Degrading Bacterium, Alcaligenes sp.YBY.</title>
        <authorList>
            <person name="Yang B."/>
        </authorList>
    </citation>
    <scope>NUCLEOTIDE SEQUENCE [LARGE SCALE GENOMIC DNA]</scope>
    <source>
        <strain evidence="2 3">YBY</strain>
    </source>
</reference>
<evidence type="ECO:0000313" key="3">
    <source>
        <dbReference type="Proteomes" id="UP000245216"/>
    </source>
</evidence>
<dbReference type="PANTHER" id="PTHR47197:SF3">
    <property type="entry name" value="DIHYDRO-HEME D1 DEHYDROGENASE"/>
    <property type="match status" value="1"/>
</dbReference>
<dbReference type="PANTHER" id="PTHR47197">
    <property type="entry name" value="PROTEIN NIRF"/>
    <property type="match status" value="1"/>
</dbReference>
<dbReference type="AlphaFoldDB" id="A0A2U2BPF4"/>
<gene>
    <name evidence="2" type="ORF">DF183_03890</name>
</gene>
<sequence>MNKWQRYGLLACVSVTAACAQLGSDKRTAVSPATQEQKAQETIQVTRKTIAPRLYELAFSARQQAVFVASAGGAEPVSEPSRILRLNPTDLSVSAEIPLERGGFGVALDDAANRLYVGNALTASVTVVDTAQNRVLGLVQLAKPIRYDGGKAIYPHLLRELVVDQKRQRLYVPGLSAQGSVLYVVDTAGLKLDRVISGLGAGAAGIALDKEGDRLYVSNLQGQVFGIDTKTLTIKTQWEVKADQLLNLAYDHKRRRLLASDLGSERMDTLRKEKAGLTDYEKRGTGHRMVAIDARNGALLASVPTGKAPIAPMLDEGRDRVYVSNRDSGTVSVLDAQDYTLLATVPLTPHPNSLTLDAASGNVYVSIKEESRAAREGVARLAPR</sequence>
<reference evidence="2 3" key="2">
    <citation type="submission" date="2018-05" db="EMBL/GenBank/DDBJ databases">
        <authorList>
            <person name="Lanie J.A."/>
            <person name="Ng W.-L."/>
            <person name="Kazmierczak K.M."/>
            <person name="Andrzejewski T.M."/>
            <person name="Davidsen T.M."/>
            <person name="Wayne K.J."/>
            <person name="Tettelin H."/>
            <person name="Glass J.I."/>
            <person name="Rusch D."/>
            <person name="Podicherti R."/>
            <person name="Tsui H.-C.T."/>
            <person name="Winkler M.E."/>
        </authorList>
    </citation>
    <scope>NUCLEOTIDE SEQUENCE [LARGE SCALE GENOMIC DNA]</scope>
    <source>
        <strain evidence="2 3">YBY</strain>
    </source>
</reference>
<dbReference type="SUPFAM" id="SSF51004">
    <property type="entry name" value="C-terminal (heme d1) domain of cytochrome cd1-nitrite reductase"/>
    <property type="match status" value="1"/>
</dbReference>
<dbReference type="Gene3D" id="2.130.10.10">
    <property type="entry name" value="YVTN repeat-like/Quinoprotein amine dehydrogenase"/>
    <property type="match status" value="1"/>
</dbReference>
<dbReference type="InterPro" id="IPR015943">
    <property type="entry name" value="WD40/YVTN_repeat-like_dom_sf"/>
</dbReference>
<evidence type="ECO:0000256" key="1">
    <source>
        <dbReference type="SAM" id="SignalP"/>
    </source>
</evidence>
<dbReference type="PROSITE" id="PS51257">
    <property type="entry name" value="PROKAR_LIPOPROTEIN"/>
    <property type="match status" value="1"/>
</dbReference>
<dbReference type="Proteomes" id="UP000245216">
    <property type="component" value="Unassembled WGS sequence"/>
</dbReference>
<dbReference type="STRING" id="511.UZ73_01210"/>
<dbReference type="InterPro" id="IPR011045">
    <property type="entry name" value="N2O_reductase_N"/>
</dbReference>
<dbReference type="EMBL" id="QEXO01000001">
    <property type="protein sequence ID" value="PWE15880.1"/>
    <property type="molecule type" value="Genomic_DNA"/>
</dbReference>
<dbReference type="InterPro" id="IPR011048">
    <property type="entry name" value="Haem_d1_sf"/>
</dbReference>
<accession>A0A2U2BPF4</accession>
<dbReference type="SUPFAM" id="SSF50974">
    <property type="entry name" value="Nitrous oxide reductase, N-terminal domain"/>
    <property type="match status" value="1"/>
</dbReference>
<feature type="signal peptide" evidence="1">
    <location>
        <begin position="1"/>
        <end position="20"/>
    </location>
</feature>
<organism evidence="2 3">
    <name type="scientific">Alcaligenes faecalis</name>
    <dbReference type="NCBI Taxonomy" id="511"/>
    <lineage>
        <taxon>Bacteria</taxon>
        <taxon>Pseudomonadati</taxon>
        <taxon>Pseudomonadota</taxon>
        <taxon>Betaproteobacteria</taxon>
        <taxon>Burkholderiales</taxon>
        <taxon>Alcaligenaceae</taxon>
        <taxon>Alcaligenes</taxon>
    </lineage>
</organism>
<dbReference type="RefSeq" id="WP_109088426.1">
    <property type="nucleotide sequence ID" value="NZ_QEXO01000001.1"/>
</dbReference>
<keyword evidence="1" id="KW-0732">Signal</keyword>
<protein>
    <submittedName>
        <fullName evidence="2">YncE family protein</fullName>
    </submittedName>
</protein>
<proteinExistence type="predicted"/>